<keyword evidence="1" id="KW-0175">Coiled coil</keyword>
<protein>
    <submittedName>
        <fullName evidence="3">Uncharacterized protein</fullName>
    </submittedName>
</protein>
<reference evidence="4" key="1">
    <citation type="journal article" date="2014" name="Nat. Genet.">
        <title>Genome of the human hookworm Necator americanus.</title>
        <authorList>
            <person name="Tang Y.T."/>
            <person name="Gao X."/>
            <person name="Rosa B.A."/>
            <person name="Abubucker S."/>
            <person name="Hallsworth-Pepin K."/>
            <person name="Martin J."/>
            <person name="Tyagi R."/>
            <person name="Heizer E."/>
            <person name="Zhang X."/>
            <person name="Bhonagiri-Palsikar V."/>
            <person name="Minx P."/>
            <person name="Warren W.C."/>
            <person name="Wang Q."/>
            <person name="Zhan B."/>
            <person name="Hotez P.J."/>
            <person name="Sternberg P.W."/>
            <person name="Dougall A."/>
            <person name="Gaze S.T."/>
            <person name="Mulvenna J."/>
            <person name="Sotillo J."/>
            <person name="Ranganathan S."/>
            <person name="Rabelo E.M."/>
            <person name="Wilson R.K."/>
            <person name="Felgner P.L."/>
            <person name="Bethony J."/>
            <person name="Hawdon J.M."/>
            <person name="Gasser R.B."/>
            <person name="Loukas A."/>
            <person name="Mitreva M."/>
        </authorList>
    </citation>
    <scope>NUCLEOTIDE SEQUENCE [LARGE SCALE GENOMIC DNA]</scope>
</reference>
<sequence>VSRVRLSDVEHELEQAKRLLEDSRRQQRKEKEHLDKLQSEERQWKQVAVTAKKTSEEYHKSVFEERITHLQHNHDALLSRNDALAAEIDRLKAELRDSNHRVALLNQKLAESERIVDDANQSKRTMTQQILAFQKTESEWSKLEREMREELVMLRKERLVLTSELEELKRKLVRVEVEKKELDGFRARADREVASLKKHIEALEEEKSRTEIAVRNTLSERKAIDKSLAAMEKENTELYRNCAQLQSQIAQLERDAGSRNVSKMMKEQSELESKISKLTTEKRQLEMVIEQKELTFAHKRKMMESQLSLLRDQLEAEQKRRLGSQHGGGAGPAPERQFSRASDLRMSRSKSIQRQKNPFRVHRAVSCEMFQRSYRYEASLSSISTCSYLTNDTSTSVETTIL</sequence>
<feature type="coiled-coil region" evidence="1">
    <location>
        <begin position="6"/>
        <end position="40"/>
    </location>
</feature>
<evidence type="ECO:0000313" key="4">
    <source>
        <dbReference type="Proteomes" id="UP000053676"/>
    </source>
</evidence>
<dbReference type="OMA" id="AEHENTQ"/>
<dbReference type="KEGG" id="nai:NECAME_07038"/>
<proteinExistence type="predicted"/>
<feature type="region of interest" description="Disordered" evidence="2">
    <location>
        <begin position="318"/>
        <end position="357"/>
    </location>
</feature>
<evidence type="ECO:0000256" key="2">
    <source>
        <dbReference type="SAM" id="MobiDB-lite"/>
    </source>
</evidence>
<dbReference type="Proteomes" id="UP000053676">
    <property type="component" value="Unassembled WGS sequence"/>
</dbReference>
<feature type="compositionally biased region" description="Basic residues" evidence="2">
    <location>
        <begin position="347"/>
        <end position="357"/>
    </location>
</feature>
<feature type="non-terminal residue" evidence="3">
    <location>
        <position position="1"/>
    </location>
</feature>
<accession>W2TR51</accession>
<name>W2TR51_NECAM</name>
<dbReference type="STRING" id="51031.W2TR51"/>
<evidence type="ECO:0000256" key="1">
    <source>
        <dbReference type="SAM" id="Coils"/>
    </source>
</evidence>
<organism evidence="3 4">
    <name type="scientific">Necator americanus</name>
    <name type="common">Human hookworm</name>
    <dbReference type="NCBI Taxonomy" id="51031"/>
    <lineage>
        <taxon>Eukaryota</taxon>
        <taxon>Metazoa</taxon>
        <taxon>Ecdysozoa</taxon>
        <taxon>Nematoda</taxon>
        <taxon>Chromadorea</taxon>
        <taxon>Rhabditida</taxon>
        <taxon>Rhabditina</taxon>
        <taxon>Rhabditomorpha</taxon>
        <taxon>Strongyloidea</taxon>
        <taxon>Ancylostomatidae</taxon>
        <taxon>Bunostominae</taxon>
        <taxon>Necator</taxon>
    </lineage>
</organism>
<gene>
    <name evidence="3" type="ORF">NECAME_07038</name>
</gene>
<keyword evidence="4" id="KW-1185">Reference proteome</keyword>
<dbReference type="AlphaFoldDB" id="W2TR51"/>
<dbReference type="OrthoDB" id="3549872at2759"/>
<dbReference type="EMBL" id="KI658010">
    <property type="protein sequence ID" value="ETN84154.1"/>
    <property type="molecule type" value="Genomic_DNA"/>
</dbReference>
<feature type="coiled-coil region" evidence="1">
    <location>
        <begin position="74"/>
        <end position="122"/>
    </location>
</feature>
<evidence type="ECO:0000313" key="3">
    <source>
        <dbReference type="EMBL" id="ETN84154.1"/>
    </source>
</evidence>